<feature type="domain" description="DprA winged helix" evidence="3">
    <location>
        <begin position="316"/>
        <end position="371"/>
    </location>
</feature>
<feature type="domain" description="Smf/DprA SLOG" evidence="2">
    <location>
        <begin position="79"/>
        <end position="286"/>
    </location>
</feature>
<keyword evidence="5" id="KW-1185">Reference proteome</keyword>
<dbReference type="Gene3D" id="3.40.50.450">
    <property type="match status" value="1"/>
</dbReference>
<dbReference type="Gene3D" id="1.10.10.10">
    <property type="entry name" value="Winged helix-like DNA-binding domain superfamily/Winged helix DNA-binding domain"/>
    <property type="match status" value="1"/>
</dbReference>
<evidence type="ECO:0000313" key="5">
    <source>
        <dbReference type="Proteomes" id="UP000781710"/>
    </source>
</evidence>
<dbReference type="InterPro" id="IPR036388">
    <property type="entry name" value="WH-like_DNA-bd_sf"/>
</dbReference>
<evidence type="ECO:0000256" key="1">
    <source>
        <dbReference type="ARBA" id="ARBA00006525"/>
    </source>
</evidence>
<dbReference type="Proteomes" id="UP000781710">
    <property type="component" value="Unassembled WGS sequence"/>
</dbReference>
<proteinExistence type="inferred from homology"/>
<evidence type="ECO:0000259" key="2">
    <source>
        <dbReference type="Pfam" id="PF02481"/>
    </source>
</evidence>
<organism evidence="4 5">
    <name type="scientific">Pseudoxanthomonas japonensis</name>
    <dbReference type="NCBI Taxonomy" id="69284"/>
    <lineage>
        <taxon>Bacteria</taxon>
        <taxon>Pseudomonadati</taxon>
        <taxon>Pseudomonadota</taxon>
        <taxon>Gammaproteobacteria</taxon>
        <taxon>Lysobacterales</taxon>
        <taxon>Lysobacteraceae</taxon>
        <taxon>Pseudoxanthomonas</taxon>
    </lineage>
</organism>
<evidence type="ECO:0000313" key="4">
    <source>
        <dbReference type="EMBL" id="KAF1725219.1"/>
    </source>
</evidence>
<dbReference type="NCBIfam" id="TIGR00732">
    <property type="entry name" value="dprA"/>
    <property type="match status" value="1"/>
</dbReference>
<accession>A0ABQ6ZH98</accession>
<gene>
    <name evidence="4" type="primary">dprA</name>
    <name evidence="4" type="ORF">CSC78_09490</name>
</gene>
<dbReference type="PANTHER" id="PTHR43022">
    <property type="entry name" value="PROTEIN SMF"/>
    <property type="match status" value="1"/>
</dbReference>
<reference evidence="4 5" key="1">
    <citation type="submission" date="2017-10" db="EMBL/GenBank/DDBJ databases">
        <title>Whole genome sequencing of members of genus Pseudoxanthomonas.</title>
        <authorList>
            <person name="Kumar S."/>
            <person name="Bansal K."/>
            <person name="Kaur A."/>
            <person name="Patil P."/>
            <person name="Sharma S."/>
            <person name="Patil P.B."/>
        </authorList>
    </citation>
    <scope>NUCLEOTIDE SEQUENCE [LARGE SCALE GENOMIC DNA]</scope>
    <source>
        <strain evidence="4 5">DSM 17109</strain>
    </source>
</reference>
<comment type="caution">
    <text evidence="4">The sequence shown here is derived from an EMBL/GenBank/DDBJ whole genome shotgun (WGS) entry which is preliminary data.</text>
</comment>
<dbReference type="Pfam" id="PF02481">
    <property type="entry name" value="DNA_processg_A"/>
    <property type="match status" value="1"/>
</dbReference>
<comment type="similarity">
    <text evidence="1">Belongs to the DprA/Smf family.</text>
</comment>
<dbReference type="InterPro" id="IPR003488">
    <property type="entry name" value="DprA"/>
</dbReference>
<dbReference type="InterPro" id="IPR041614">
    <property type="entry name" value="DprA_WH"/>
</dbReference>
<dbReference type="InterPro" id="IPR057666">
    <property type="entry name" value="DrpA_SLOG"/>
</dbReference>
<evidence type="ECO:0000259" key="3">
    <source>
        <dbReference type="Pfam" id="PF17782"/>
    </source>
</evidence>
<name>A0ABQ6ZH98_9GAMM</name>
<dbReference type="RefSeq" id="WP_162337671.1">
    <property type="nucleotide sequence ID" value="NZ_JBHSRQ010000007.1"/>
</dbReference>
<dbReference type="Pfam" id="PF17782">
    <property type="entry name" value="WHD_DprA"/>
    <property type="match status" value="1"/>
</dbReference>
<dbReference type="SUPFAM" id="SSF102405">
    <property type="entry name" value="MCP/YpsA-like"/>
    <property type="match status" value="1"/>
</dbReference>
<dbReference type="EMBL" id="PDWW01000011">
    <property type="protein sequence ID" value="KAF1725219.1"/>
    <property type="molecule type" value="Genomic_DNA"/>
</dbReference>
<protein>
    <submittedName>
        <fullName evidence="4">DNA-protecting protein DprA</fullName>
    </submittedName>
</protein>
<dbReference type="PANTHER" id="PTHR43022:SF1">
    <property type="entry name" value="PROTEIN SMF"/>
    <property type="match status" value="1"/>
</dbReference>
<sequence length="392" mass="41027">MPNEDLIALARLVLAGGPVLPRRRLLEQHAAPALALAAGTGAWRAEGLDAVQITHLQGGDTDGALARTRHWLEGPGHHLIGWHDADYPAQLRAMPSPPLALFVDGDPTLLWRPAVAIVGSRSPTSGGRDNAHYFARALASAGIVVVSGMARGIDAAAHEAALAAGSGTTVAVVGTGPDIAYPPAHDRLRDRLAMQGAVVSEHPPGTPAVRSHFPARNRILAGLALGTLVVEAAEQSGALITARQAGEAGREVFAVPGSIHNPRARGCHRLIRDGAALVEDPREVVDGLAHLAADLADALRARLGEAESGAIAGPGETPQRLDPDYQRLWEALGHDPTGMDQLVSRTRLTAAELSSMLLVMELDGLVTAEHGRYQRKTGFFTSTASTTQAEGQ</sequence>